<evidence type="ECO:0000256" key="3">
    <source>
        <dbReference type="ARBA" id="ARBA00022723"/>
    </source>
</evidence>
<keyword evidence="5" id="KW-0276">Fatty acid metabolism</keyword>
<dbReference type="SUPFAM" id="SSF48264">
    <property type="entry name" value="Cytochrome P450"/>
    <property type="match status" value="1"/>
</dbReference>
<evidence type="ECO:0000313" key="10">
    <source>
        <dbReference type="EMBL" id="CAK9265515.1"/>
    </source>
</evidence>
<keyword evidence="8" id="KW-0275">Fatty acid biosynthesis</keyword>
<reference evidence="10" key="1">
    <citation type="submission" date="2024-02" db="EMBL/GenBank/DDBJ databases">
        <authorList>
            <consortium name="ELIXIR-Norway"/>
            <consortium name="Elixir Norway"/>
        </authorList>
    </citation>
    <scope>NUCLEOTIDE SEQUENCE</scope>
</reference>
<organism evidence="10 11">
    <name type="scientific">Sphagnum jensenii</name>
    <dbReference type="NCBI Taxonomy" id="128206"/>
    <lineage>
        <taxon>Eukaryota</taxon>
        <taxon>Viridiplantae</taxon>
        <taxon>Streptophyta</taxon>
        <taxon>Embryophyta</taxon>
        <taxon>Bryophyta</taxon>
        <taxon>Sphagnophytina</taxon>
        <taxon>Sphagnopsida</taxon>
        <taxon>Sphagnales</taxon>
        <taxon>Sphagnaceae</taxon>
        <taxon>Sphagnum</taxon>
    </lineage>
</organism>
<evidence type="ECO:0000256" key="9">
    <source>
        <dbReference type="ARBA" id="ARBA00023239"/>
    </source>
</evidence>
<evidence type="ECO:0000256" key="1">
    <source>
        <dbReference type="ARBA" id="ARBA00010617"/>
    </source>
</evidence>
<protein>
    <recommendedName>
        <fullName evidence="12">Allene oxide synthase</fullName>
    </recommendedName>
</protein>
<comment type="similarity">
    <text evidence="1">Belongs to the cytochrome P450 family.</text>
</comment>
<name>A0ABP0WJ64_9BRYO</name>
<keyword evidence="4" id="KW-0925">Oxylipin biosynthesis</keyword>
<dbReference type="CDD" id="cd11071">
    <property type="entry name" value="CYP74"/>
    <property type="match status" value="1"/>
</dbReference>
<dbReference type="InterPro" id="IPR001128">
    <property type="entry name" value="Cyt_P450"/>
</dbReference>
<sequence>MATSTKAATGDSDDRLPLKKIPGTYGTPFFGAVKDRLDYFWFQGIDTFFKSRMDEYKSTVYRVNMPPGPPGFPDPRVIALLDQKSFPVLFDTSLVEKKDVFTGTYRPSLSFTGGYRVLPYLDPSEERHTKLKTFCFNILKENGPRLFSEFSNAIGESFIVWETALEEGGTASFSTECAQFAFNFLFRGVVHRDPVAPGEASLGTKGGEHASLWTAPQLAPVASLGLPHAIEELTVHSFPLPFILVKSQYDPIFKFITTYATDALGKAEALGIDRNDAANNLLFFLSFNAFGGFNIFFPAVVREIGGVGPDLMRELASEVKDVLAATGENKISLQSLGKMSLVTSVVYECFRINPPVPFQYGRAKKDFILESHDASFEIKKGEMLFGYQPFVTNDPKVFADPGTFNPKRFLGPEGEKLISSVFWSNGRETDSPTLQNKQCAGKDLVVTISRLFVAELFNRYESFELAPKPAGPAGPTSQVTFTSLIKNAKT</sequence>
<dbReference type="InterPro" id="IPR002403">
    <property type="entry name" value="Cyt_P450_E_grp-IV"/>
</dbReference>
<dbReference type="PANTHER" id="PTHR24286">
    <property type="entry name" value="CYTOCHROME P450 26"/>
    <property type="match status" value="1"/>
</dbReference>
<dbReference type="PANTHER" id="PTHR24286:SF255">
    <property type="entry name" value="ALLENE OXIDE SYNTHASE, CHLOROPLASTIC"/>
    <property type="match status" value="1"/>
</dbReference>
<keyword evidence="2" id="KW-0444">Lipid biosynthesis</keyword>
<evidence type="ECO:0008006" key="12">
    <source>
        <dbReference type="Google" id="ProtNLM"/>
    </source>
</evidence>
<dbReference type="InterPro" id="IPR036396">
    <property type="entry name" value="Cyt_P450_sf"/>
</dbReference>
<keyword evidence="6" id="KW-0408">Iron</keyword>
<keyword evidence="11" id="KW-1185">Reference proteome</keyword>
<dbReference type="Pfam" id="PF00067">
    <property type="entry name" value="p450"/>
    <property type="match status" value="1"/>
</dbReference>
<evidence type="ECO:0000256" key="2">
    <source>
        <dbReference type="ARBA" id="ARBA00022516"/>
    </source>
</evidence>
<evidence type="ECO:0000256" key="5">
    <source>
        <dbReference type="ARBA" id="ARBA00022832"/>
    </source>
</evidence>
<dbReference type="Proteomes" id="UP001497444">
    <property type="component" value="Chromosome 17"/>
</dbReference>
<evidence type="ECO:0000256" key="4">
    <source>
        <dbReference type="ARBA" id="ARBA00022767"/>
    </source>
</evidence>
<keyword evidence="3" id="KW-0479">Metal-binding</keyword>
<evidence type="ECO:0000256" key="8">
    <source>
        <dbReference type="ARBA" id="ARBA00023160"/>
    </source>
</evidence>
<evidence type="ECO:0000256" key="7">
    <source>
        <dbReference type="ARBA" id="ARBA00023098"/>
    </source>
</evidence>
<evidence type="ECO:0000313" key="11">
    <source>
        <dbReference type="Proteomes" id="UP001497444"/>
    </source>
</evidence>
<dbReference type="PRINTS" id="PR00465">
    <property type="entry name" value="EP450IV"/>
</dbReference>
<dbReference type="Gene3D" id="1.10.630.10">
    <property type="entry name" value="Cytochrome P450"/>
    <property type="match status" value="1"/>
</dbReference>
<proteinExistence type="inferred from homology"/>
<dbReference type="EMBL" id="OZ020112">
    <property type="protein sequence ID" value="CAK9265515.1"/>
    <property type="molecule type" value="Genomic_DNA"/>
</dbReference>
<accession>A0ABP0WJ64</accession>
<evidence type="ECO:0000256" key="6">
    <source>
        <dbReference type="ARBA" id="ARBA00023004"/>
    </source>
</evidence>
<keyword evidence="7" id="KW-0443">Lipid metabolism</keyword>
<gene>
    <name evidence="10" type="ORF">CSSPJE1EN1_LOCUS10993</name>
</gene>
<keyword evidence="9" id="KW-0456">Lyase</keyword>